<reference evidence="2" key="1">
    <citation type="journal article" date="2020" name="Stud. Mycol.">
        <title>101 Dothideomycetes genomes: a test case for predicting lifestyles and emergence of pathogens.</title>
        <authorList>
            <person name="Haridas S."/>
            <person name="Albert R."/>
            <person name="Binder M."/>
            <person name="Bloem J."/>
            <person name="Labutti K."/>
            <person name="Salamov A."/>
            <person name="Andreopoulos B."/>
            <person name="Baker S."/>
            <person name="Barry K."/>
            <person name="Bills G."/>
            <person name="Bluhm B."/>
            <person name="Cannon C."/>
            <person name="Castanera R."/>
            <person name="Culley D."/>
            <person name="Daum C."/>
            <person name="Ezra D."/>
            <person name="Gonzalez J."/>
            <person name="Henrissat B."/>
            <person name="Kuo A."/>
            <person name="Liang C."/>
            <person name="Lipzen A."/>
            <person name="Lutzoni F."/>
            <person name="Magnuson J."/>
            <person name="Mondo S."/>
            <person name="Nolan M."/>
            <person name="Ohm R."/>
            <person name="Pangilinan J."/>
            <person name="Park H.-J."/>
            <person name="Ramirez L."/>
            <person name="Alfaro M."/>
            <person name="Sun H."/>
            <person name="Tritt A."/>
            <person name="Yoshinaga Y."/>
            <person name="Zwiers L.-H."/>
            <person name="Turgeon B."/>
            <person name="Goodwin S."/>
            <person name="Spatafora J."/>
            <person name="Crous P."/>
            <person name="Grigoriev I."/>
        </authorList>
    </citation>
    <scope>NUCLEOTIDE SEQUENCE</scope>
    <source>
        <strain evidence="2">HMLAC05119</strain>
    </source>
</reference>
<evidence type="ECO:0000256" key="1">
    <source>
        <dbReference type="SAM" id="MobiDB-lite"/>
    </source>
</evidence>
<keyword evidence="3" id="KW-1185">Reference proteome</keyword>
<dbReference type="AlphaFoldDB" id="A0A6A5QST4"/>
<accession>A0A6A5QST4</accession>
<dbReference type="OrthoDB" id="6513042at2759"/>
<feature type="region of interest" description="Disordered" evidence="1">
    <location>
        <begin position="174"/>
        <end position="288"/>
    </location>
</feature>
<feature type="compositionally biased region" description="Low complexity" evidence="1">
    <location>
        <begin position="174"/>
        <end position="189"/>
    </location>
</feature>
<proteinExistence type="predicted"/>
<organism evidence="2 3">
    <name type="scientific">Ampelomyces quisqualis</name>
    <name type="common">Powdery mildew agent</name>
    <dbReference type="NCBI Taxonomy" id="50730"/>
    <lineage>
        <taxon>Eukaryota</taxon>
        <taxon>Fungi</taxon>
        <taxon>Dikarya</taxon>
        <taxon>Ascomycota</taxon>
        <taxon>Pezizomycotina</taxon>
        <taxon>Dothideomycetes</taxon>
        <taxon>Pleosporomycetidae</taxon>
        <taxon>Pleosporales</taxon>
        <taxon>Pleosporineae</taxon>
        <taxon>Phaeosphaeriaceae</taxon>
        <taxon>Ampelomyces</taxon>
    </lineage>
</organism>
<sequence>MEGAFTHMGNHLVSDSAATINAGAGDDESILDHGLTGAQRQACAAGRARGRTARARLRLLRHPQRRQRRQVPGLQQVVLQRSRQLVVVARDQPPGPRPPQGGAAAPRLVARRHDARVLQLRHQERLPAGLHPRQVGHGRRAAVPPAVRLDALAEGHELGHVALAAADRGPLLPALAGARPHRPGAAARAPPQPADHRQARGAVEGQRQRHHRRPREGRGARGAHRQGPAALRRCLPVPECLRPPGQDRGRLRPQAKGVAVTRQPRRALGHGPEQQAHGELHSSQARAR</sequence>
<name>A0A6A5QST4_AMPQU</name>
<protein>
    <submittedName>
        <fullName evidence="2">Uncharacterized protein</fullName>
    </submittedName>
</protein>
<dbReference type="Proteomes" id="UP000800096">
    <property type="component" value="Unassembled WGS sequence"/>
</dbReference>
<gene>
    <name evidence="2" type="ORF">BDU57DRAFT_199939</name>
</gene>
<dbReference type="EMBL" id="ML979134">
    <property type="protein sequence ID" value="KAF1918459.1"/>
    <property type="molecule type" value="Genomic_DNA"/>
</dbReference>
<evidence type="ECO:0000313" key="3">
    <source>
        <dbReference type="Proteomes" id="UP000800096"/>
    </source>
</evidence>
<evidence type="ECO:0000313" key="2">
    <source>
        <dbReference type="EMBL" id="KAF1918459.1"/>
    </source>
</evidence>